<evidence type="ECO:0000256" key="1">
    <source>
        <dbReference type="SAM" id="MobiDB-lite"/>
    </source>
</evidence>
<reference evidence="2 3" key="1">
    <citation type="submission" date="2016-07" db="EMBL/GenBank/DDBJ databases">
        <title>Comparative genomics of the entomopathogenic fungus Beauveria bassiana.</title>
        <authorList>
            <person name="Valero Jimenez C.A."/>
            <person name="Zwaan B.J."/>
            <person name="Van Kan J.A."/>
            <person name="Takken W."/>
            <person name="Debets A.J."/>
            <person name="Schoustra S.E."/>
            <person name="Koenraadt C.J."/>
        </authorList>
    </citation>
    <scope>NUCLEOTIDE SEQUENCE [LARGE SCALE GENOMIC DNA]</scope>
    <source>
        <strain evidence="2 3">ARSEF 8028</strain>
    </source>
</reference>
<evidence type="ECO:0000313" key="2">
    <source>
        <dbReference type="EMBL" id="PQK15737.1"/>
    </source>
</evidence>
<gene>
    <name evidence="2" type="ORF">BB8028_0006g00590</name>
</gene>
<dbReference type="AlphaFoldDB" id="A0A2S7YI00"/>
<dbReference type="Proteomes" id="UP000237441">
    <property type="component" value="Unassembled WGS sequence"/>
</dbReference>
<accession>A0A2S7YI00</accession>
<proteinExistence type="predicted"/>
<comment type="caution">
    <text evidence="2">The sequence shown here is derived from an EMBL/GenBank/DDBJ whole genome shotgun (WGS) entry which is preliminary data.</text>
</comment>
<name>A0A2S7YI00_BEABA</name>
<evidence type="ECO:0000313" key="3">
    <source>
        <dbReference type="Proteomes" id="UP000237441"/>
    </source>
</evidence>
<dbReference type="EMBL" id="JRHA01000006">
    <property type="protein sequence ID" value="PQK15737.1"/>
    <property type="molecule type" value="Genomic_DNA"/>
</dbReference>
<protein>
    <submittedName>
        <fullName evidence="2">Uncharacterized protein</fullName>
    </submittedName>
</protein>
<sequence length="144" mass="16288">MTEFLGRVEQLAQHNGQHLCLIMDTKDFLKQLRDLRMGGWWRQMGEEVRIPHGRANPLSTLARPVAVPCGRDGLLSRGASQDPVQKRVSRCDGVTEFWYIQLAKTRTNRAAWINAATIAPRPRPSPSPLTLRCQQSDGDEARQK</sequence>
<feature type="region of interest" description="Disordered" evidence="1">
    <location>
        <begin position="118"/>
        <end position="144"/>
    </location>
</feature>
<organism evidence="2 3">
    <name type="scientific">Beauveria bassiana</name>
    <name type="common">White muscardine disease fungus</name>
    <name type="synonym">Tritirachium shiotae</name>
    <dbReference type="NCBI Taxonomy" id="176275"/>
    <lineage>
        <taxon>Eukaryota</taxon>
        <taxon>Fungi</taxon>
        <taxon>Dikarya</taxon>
        <taxon>Ascomycota</taxon>
        <taxon>Pezizomycotina</taxon>
        <taxon>Sordariomycetes</taxon>
        <taxon>Hypocreomycetidae</taxon>
        <taxon>Hypocreales</taxon>
        <taxon>Cordycipitaceae</taxon>
        <taxon>Beauveria</taxon>
    </lineage>
</organism>